<accession>A0AAE4F0C9</accession>
<dbReference type="RefSeq" id="WP_310898000.1">
    <property type="nucleotide sequence ID" value="NZ_JAMQOM010000015.1"/>
</dbReference>
<dbReference type="Gene3D" id="3.40.1440.10">
    <property type="entry name" value="GIY-YIG endonuclease"/>
    <property type="match status" value="1"/>
</dbReference>
<dbReference type="AlphaFoldDB" id="A0AAE4F0C9"/>
<protein>
    <submittedName>
        <fullName evidence="2">GIY-YIG nuclease family protein</fullName>
    </submittedName>
</protein>
<organism evidence="2 3">
    <name type="scientific">Haloarcula terrestris</name>
    <dbReference type="NCBI Taxonomy" id="2950533"/>
    <lineage>
        <taxon>Archaea</taxon>
        <taxon>Methanobacteriati</taxon>
        <taxon>Methanobacteriota</taxon>
        <taxon>Stenosarchaea group</taxon>
        <taxon>Halobacteria</taxon>
        <taxon>Halobacteriales</taxon>
        <taxon>Haloarculaceae</taxon>
        <taxon>Haloarcula</taxon>
    </lineage>
</organism>
<dbReference type="Proteomes" id="UP001253439">
    <property type="component" value="Unassembled WGS sequence"/>
</dbReference>
<dbReference type="InterPro" id="IPR000305">
    <property type="entry name" value="GIY-YIG_endonuc"/>
</dbReference>
<proteinExistence type="predicted"/>
<keyword evidence="3" id="KW-1185">Reference proteome</keyword>
<reference evidence="2 3" key="1">
    <citation type="submission" date="2022-06" db="EMBL/GenBank/DDBJ databases">
        <title>Haloarcula sp. a new haloarchaeum isolate from saline soil.</title>
        <authorList>
            <person name="Strakova D."/>
            <person name="Galisteo C."/>
            <person name="Sanchez-Porro C."/>
            <person name="Ventosa A."/>
        </authorList>
    </citation>
    <scope>NUCLEOTIDE SEQUENCE [LARGE SCALE GENOMIC DNA]</scope>
    <source>
        <strain evidence="2 3">S1AR25-5A</strain>
    </source>
</reference>
<comment type="caution">
    <text evidence="2">The sequence shown here is derived from an EMBL/GenBank/DDBJ whole genome shotgun (WGS) entry which is preliminary data.</text>
</comment>
<gene>
    <name evidence="2" type="ORF">NDI54_19200</name>
</gene>
<sequence length="296" mass="32925">MADFRTDINRLQDNNTKSGLKDKLAQRLGERTTSVNPLTTAMFEELQPGTRPVEYARQSEYYTPDTSRVATNAIALKILLHEQVGRPLYEPVERLVKQDFAECIVAIDAFRDGMESGRGLHTPTTLPENVSGFVDEPPDRADTIASPFGVIADLDTSQTALELDVPEASHYVYVLDCTPPLNDEPGQIWDRRRAVKTKIEAGIPLSRLEPKERATDALNQQERVYYVGSTSDPTKRIQEHMSGTDKSGVNFTNSLPPQAVVEVTGCNSRQAAESNEGARAREIHRKDGLFAYSDEM</sequence>
<dbReference type="EMBL" id="JAMQOM010000015">
    <property type="protein sequence ID" value="MDS0223470.1"/>
    <property type="molecule type" value="Genomic_DNA"/>
</dbReference>
<dbReference type="Pfam" id="PF01541">
    <property type="entry name" value="GIY-YIG"/>
    <property type="match status" value="1"/>
</dbReference>
<feature type="domain" description="GIY-YIG" evidence="1">
    <location>
        <begin position="219"/>
        <end position="276"/>
    </location>
</feature>
<evidence type="ECO:0000313" key="3">
    <source>
        <dbReference type="Proteomes" id="UP001253439"/>
    </source>
</evidence>
<name>A0AAE4F0C9_9EURY</name>
<evidence type="ECO:0000313" key="2">
    <source>
        <dbReference type="EMBL" id="MDS0223470.1"/>
    </source>
</evidence>
<evidence type="ECO:0000259" key="1">
    <source>
        <dbReference type="Pfam" id="PF01541"/>
    </source>
</evidence>
<dbReference type="InterPro" id="IPR035901">
    <property type="entry name" value="GIY-YIG_endonuc_sf"/>
</dbReference>